<dbReference type="GO" id="GO:0005524">
    <property type="term" value="F:ATP binding"/>
    <property type="evidence" value="ECO:0007669"/>
    <property type="project" value="UniProtKB-KW"/>
</dbReference>
<dbReference type="Pfam" id="PF00270">
    <property type="entry name" value="DEAD"/>
    <property type="match status" value="1"/>
</dbReference>
<comment type="caution">
    <text evidence="8">The sequence shown here is derived from an EMBL/GenBank/DDBJ whole genome shotgun (WGS) entry which is preliminary data.</text>
</comment>
<keyword evidence="4" id="KW-0067">ATP-binding</keyword>
<dbReference type="InterPro" id="IPR011545">
    <property type="entry name" value="DEAD/DEAH_box_helicase_dom"/>
</dbReference>
<feature type="domain" description="Helicase ATP-binding" evidence="6">
    <location>
        <begin position="12"/>
        <end position="174"/>
    </location>
</feature>
<keyword evidence="3 8" id="KW-0347">Helicase</keyword>
<proteinExistence type="predicted"/>
<dbReference type="SUPFAM" id="SSF52540">
    <property type="entry name" value="P-loop containing nucleoside triphosphate hydrolases"/>
    <property type="match status" value="1"/>
</dbReference>
<dbReference type="PANTHER" id="PTHR43519">
    <property type="entry name" value="ATP-DEPENDENT RNA HELICASE HRPB"/>
    <property type="match status" value="1"/>
</dbReference>
<evidence type="ECO:0000256" key="4">
    <source>
        <dbReference type="ARBA" id="ARBA00022840"/>
    </source>
</evidence>
<feature type="compositionally biased region" description="Polar residues" evidence="5">
    <location>
        <begin position="796"/>
        <end position="806"/>
    </location>
</feature>
<dbReference type="Pfam" id="PF04408">
    <property type="entry name" value="WHD_HA2"/>
    <property type="match status" value="1"/>
</dbReference>
<dbReference type="InterPro" id="IPR010225">
    <property type="entry name" value="HrpB"/>
</dbReference>
<dbReference type="Proteomes" id="UP000291338">
    <property type="component" value="Unassembled WGS sequence"/>
</dbReference>
<dbReference type="PROSITE" id="PS51194">
    <property type="entry name" value="HELICASE_CTER"/>
    <property type="match status" value="1"/>
</dbReference>
<accession>A0A4V2EJR2</accession>
<dbReference type="InterPro" id="IPR001650">
    <property type="entry name" value="Helicase_C-like"/>
</dbReference>
<dbReference type="PROSITE" id="PS51192">
    <property type="entry name" value="HELICASE_ATP_BIND_1"/>
    <property type="match status" value="1"/>
</dbReference>
<evidence type="ECO:0000259" key="6">
    <source>
        <dbReference type="PROSITE" id="PS51192"/>
    </source>
</evidence>
<feature type="region of interest" description="Disordered" evidence="5">
    <location>
        <begin position="784"/>
        <end position="806"/>
    </location>
</feature>
<dbReference type="GO" id="GO:0004386">
    <property type="term" value="F:helicase activity"/>
    <property type="evidence" value="ECO:0007669"/>
    <property type="project" value="UniProtKB-KW"/>
</dbReference>
<dbReference type="AlphaFoldDB" id="A0A4V2EJR2"/>
<evidence type="ECO:0000256" key="3">
    <source>
        <dbReference type="ARBA" id="ARBA00022806"/>
    </source>
</evidence>
<evidence type="ECO:0000313" key="9">
    <source>
        <dbReference type="Proteomes" id="UP000291338"/>
    </source>
</evidence>
<reference evidence="8 9" key="1">
    <citation type="submission" date="2018-01" db="EMBL/GenBank/DDBJ databases">
        <title>Co-occurrence of chitin degradation, pigmentation and bioactivity in marine Pseudoalteromonas.</title>
        <authorList>
            <person name="Paulsen S."/>
            <person name="Gram L."/>
            <person name="Machado H."/>
        </authorList>
    </citation>
    <scope>NUCLEOTIDE SEQUENCE [LARGE SCALE GENOMIC DNA]</scope>
    <source>
        <strain evidence="8 9">S3898</strain>
    </source>
</reference>
<dbReference type="SMART" id="SM00490">
    <property type="entry name" value="HELICc"/>
    <property type="match status" value="1"/>
</dbReference>
<dbReference type="CDD" id="cd17990">
    <property type="entry name" value="DEXHc_HrpB"/>
    <property type="match status" value="1"/>
</dbReference>
<dbReference type="InterPro" id="IPR048333">
    <property type="entry name" value="HA2_WH"/>
</dbReference>
<evidence type="ECO:0000259" key="7">
    <source>
        <dbReference type="PROSITE" id="PS51194"/>
    </source>
</evidence>
<gene>
    <name evidence="8" type="primary">hrpB</name>
    <name evidence="8" type="ORF">C1E23_09920</name>
</gene>
<feature type="domain" description="Helicase C-terminal" evidence="7">
    <location>
        <begin position="199"/>
        <end position="363"/>
    </location>
</feature>
<dbReference type="RefSeq" id="WP_130255409.1">
    <property type="nucleotide sequence ID" value="NZ_PPSX01000033.1"/>
</dbReference>
<dbReference type="CDD" id="cd18791">
    <property type="entry name" value="SF2_C_RHA"/>
    <property type="match status" value="1"/>
</dbReference>
<dbReference type="GO" id="GO:0003676">
    <property type="term" value="F:nucleic acid binding"/>
    <property type="evidence" value="ECO:0007669"/>
    <property type="project" value="InterPro"/>
</dbReference>
<dbReference type="InterPro" id="IPR014001">
    <property type="entry name" value="Helicase_ATP-bd"/>
</dbReference>
<sequence length="806" mass="90311">MLPIESVYSQLNESLISHLTVLLQAPPGAGKSTWLPMQLMQSGQYKKIVMLEPRRLAARNIATFLASQLGEAVGEQVGLRIRQEAKISAQTRLEIVTEGVLTRMLQQDPELDGIDLLIFDEFHERSLQADTALALSLESQSGLRDDLKILVMSATLDSARYQTFLNCPLISSEGRSYPIEEIYSPLRKESDWLAAMPSLVKRAIDEQSGSILVFLPGQKEINFVAQNLDNLDSNIDIVSLFGEQNKAQQQNAIAPAPSGRRKVVLTTNVAETSLTIEGIRVVVDCGKKRAAVYNLNTGVSELETHSISKASAVQRAGRAGRIESGVVYRLGEKAHFERRVTHDLPQIKTSDISSLLLEAKVWGCEVNDLPLLDQPSDAQINKAIKLLQMLEALDEHGKLTKLGTQIHSFGTEPRHAHMLIKARELEPQINGLTSLACALISMWEQGKALDSDIAISLAKQLTKPSSNFKQSYQHWCRRLKTDKLTDLPTSYIGLLVALAYPDRLAKRRGQGFLMANGAGVKVYEQQWPSAEFLAIVSLGGKQGAQVFEAVPFALEEIENYLPFLITDKTICEFDNKLSKFLHEDRKMLGQIVLSSAPSKNELNTKVRTQAWLTLLRTQGFTIFNDYVECEQLLTRFSLACQHYPDSFKLLSEQALLRDLTWLTPYLDQAKQIEGLKKLPFKDALLSCLEWSQQQLLEQYLPLRIKVPSGSNIKLTYQADGPAKLSVRMQEVFGMLETPKLCEGRLPLLMELLSPAQRTLQLTQDLAHFWSNSYKEVQKEMKGRYPKHFWPDDPASSPATNKVKSRM</sequence>
<dbReference type="SMART" id="SM00487">
    <property type="entry name" value="DEXDc"/>
    <property type="match status" value="1"/>
</dbReference>
<evidence type="ECO:0000256" key="2">
    <source>
        <dbReference type="ARBA" id="ARBA00022801"/>
    </source>
</evidence>
<organism evidence="8 9">
    <name type="scientific">Pseudoalteromonas phenolica</name>
    <dbReference type="NCBI Taxonomy" id="161398"/>
    <lineage>
        <taxon>Bacteria</taxon>
        <taxon>Pseudomonadati</taxon>
        <taxon>Pseudomonadota</taxon>
        <taxon>Gammaproteobacteria</taxon>
        <taxon>Alteromonadales</taxon>
        <taxon>Pseudoalteromonadaceae</taxon>
        <taxon>Pseudoalteromonas</taxon>
    </lineage>
</organism>
<dbReference type="EMBL" id="PPSX01000033">
    <property type="protein sequence ID" value="RZQ53238.1"/>
    <property type="molecule type" value="Genomic_DNA"/>
</dbReference>
<keyword evidence="1" id="KW-0547">Nucleotide-binding</keyword>
<keyword evidence="2" id="KW-0378">Hydrolase</keyword>
<dbReference type="Gene3D" id="1.20.120.1080">
    <property type="match status" value="1"/>
</dbReference>
<dbReference type="InterPro" id="IPR007502">
    <property type="entry name" value="Helicase-assoc_dom"/>
</dbReference>
<protein>
    <submittedName>
        <fullName evidence="8">ATP-dependent helicase HrpB</fullName>
    </submittedName>
</protein>
<dbReference type="Pfam" id="PF00271">
    <property type="entry name" value="Helicase_C"/>
    <property type="match status" value="1"/>
</dbReference>
<name>A0A4V2EJR2_9GAMM</name>
<dbReference type="SMART" id="SM00847">
    <property type="entry name" value="HA2"/>
    <property type="match status" value="1"/>
</dbReference>
<evidence type="ECO:0000256" key="5">
    <source>
        <dbReference type="SAM" id="MobiDB-lite"/>
    </source>
</evidence>
<dbReference type="PIRSF" id="PIRSF005496">
    <property type="entry name" value="ATP_hel_hrpB"/>
    <property type="match status" value="1"/>
</dbReference>
<dbReference type="FunFam" id="3.40.50.300:FF:002125">
    <property type="entry name" value="ATP-dependent helicase HrpB"/>
    <property type="match status" value="1"/>
</dbReference>
<dbReference type="InterPro" id="IPR049614">
    <property type="entry name" value="HrpB_DEXH"/>
</dbReference>
<dbReference type="InterPro" id="IPR013689">
    <property type="entry name" value="RNA_helicase_ATP-dep_HrpB_C"/>
</dbReference>
<dbReference type="PANTHER" id="PTHR43519:SF1">
    <property type="entry name" value="ATP-DEPENDENT RNA HELICASE HRPB"/>
    <property type="match status" value="1"/>
</dbReference>
<dbReference type="InterPro" id="IPR027417">
    <property type="entry name" value="P-loop_NTPase"/>
</dbReference>
<dbReference type="NCBIfam" id="TIGR01970">
    <property type="entry name" value="DEAH_box_HrpB"/>
    <property type="match status" value="1"/>
</dbReference>
<dbReference type="GO" id="GO:0016787">
    <property type="term" value="F:hydrolase activity"/>
    <property type="evidence" value="ECO:0007669"/>
    <property type="project" value="UniProtKB-KW"/>
</dbReference>
<dbReference type="Pfam" id="PF08482">
    <property type="entry name" value="HrpB_C"/>
    <property type="match status" value="1"/>
</dbReference>
<evidence type="ECO:0000313" key="8">
    <source>
        <dbReference type="EMBL" id="RZQ53238.1"/>
    </source>
</evidence>
<evidence type="ECO:0000256" key="1">
    <source>
        <dbReference type="ARBA" id="ARBA00022741"/>
    </source>
</evidence>
<dbReference type="Gene3D" id="3.40.50.300">
    <property type="entry name" value="P-loop containing nucleotide triphosphate hydrolases"/>
    <property type="match status" value="2"/>
</dbReference>